<protein>
    <submittedName>
        <fullName evidence="3">Uncharacterized protein Rv1367c</fullName>
    </submittedName>
</protein>
<dbReference type="InterPro" id="IPR001466">
    <property type="entry name" value="Beta-lactam-related"/>
</dbReference>
<feature type="domain" description="Beta-lactamase-related" evidence="2">
    <location>
        <begin position="29"/>
        <end position="412"/>
    </location>
</feature>
<sequence length="458" mass="51241">MSAAMSAVGFHTASPEALGIDSKPLERHRQRIKDHQERGVFPGFAEGVIADGKSIFLNLRGFTDKNKKHKMSERTLFQGYSMMKPITATAFMSLVDDGMFKLDDPVEKYIPAFKMLRVKRGKGTEPMRETMTLRHLLMHTSGIGYGPGAITPGVPLVARSKEEKLYKTIATKQERGEIDTLEKLCNELCSLPLLFQPGSDYAYGMSLDVLGHVMQLATGKPLRRIIQSRVLEPVGMRDSCFLVPASKLHQLATYYRLMRDPVKGKRWLQRLDGSKARDSMYAKGSRAVYRSLGVPTGVPAGGGLWGAGRSTMLFSLRDILLYCQMLLNSGRSVSGRRVLKESTVRSLQTDWLRLKRASKIRDPPGWGSPDVGWSPLGNIERYGPHAGALYMGGMSYFWLDPARKIAAAIMTETYWQVNPLGWKEDMDDLDQVLQHAAKARVKRRQSGGQSPQKRKKMT</sequence>
<dbReference type="SUPFAM" id="SSF56601">
    <property type="entry name" value="beta-lactamase/transpeptidase-like"/>
    <property type="match status" value="1"/>
</dbReference>
<name>A0ABP0KVY3_9DINO</name>
<dbReference type="EMBL" id="CAXAMM010012980">
    <property type="protein sequence ID" value="CAK9030142.1"/>
    <property type="molecule type" value="Genomic_DNA"/>
</dbReference>
<dbReference type="Proteomes" id="UP001642464">
    <property type="component" value="Unassembled WGS sequence"/>
</dbReference>
<feature type="region of interest" description="Disordered" evidence="1">
    <location>
        <begin position="438"/>
        <end position="458"/>
    </location>
</feature>
<dbReference type="InterPro" id="IPR050789">
    <property type="entry name" value="Diverse_Enzym_Activities"/>
</dbReference>
<evidence type="ECO:0000259" key="2">
    <source>
        <dbReference type="Pfam" id="PF00144"/>
    </source>
</evidence>
<evidence type="ECO:0000313" key="3">
    <source>
        <dbReference type="EMBL" id="CAK9030142.1"/>
    </source>
</evidence>
<keyword evidence="4" id="KW-1185">Reference proteome</keyword>
<dbReference type="Pfam" id="PF00144">
    <property type="entry name" value="Beta-lactamase"/>
    <property type="match status" value="1"/>
</dbReference>
<comment type="caution">
    <text evidence="3">The sequence shown here is derived from an EMBL/GenBank/DDBJ whole genome shotgun (WGS) entry which is preliminary data.</text>
</comment>
<reference evidence="3 4" key="1">
    <citation type="submission" date="2024-02" db="EMBL/GenBank/DDBJ databases">
        <authorList>
            <person name="Chen Y."/>
            <person name="Shah S."/>
            <person name="Dougan E. K."/>
            <person name="Thang M."/>
            <person name="Chan C."/>
        </authorList>
    </citation>
    <scope>NUCLEOTIDE SEQUENCE [LARGE SCALE GENOMIC DNA]</scope>
</reference>
<gene>
    <name evidence="3" type="ORF">SCF082_LOCUS19094</name>
</gene>
<evidence type="ECO:0000313" key="4">
    <source>
        <dbReference type="Proteomes" id="UP001642464"/>
    </source>
</evidence>
<proteinExistence type="predicted"/>
<dbReference type="PANTHER" id="PTHR43283">
    <property type="entry name" value="BETA-LACTAMASE-RELATED"/>
    <property type="match status" value="1"/>
</dbReference>
<dbReference type="PANTHER" id="PTHR43283:SF3">
    <property type="entry name" value="BETA-LACTAMASE FAMILY PROTEIN (AFU_ORTHOLOGUE AFUA_5G07500)"/>
    <property type="match status" value="1"/>
</dbReference>
<evidence type="ECO:0000256" key="1">
    <source>
        <dbReference type="SAM" id="MobiDB-lite"/>
    </source>
</evidence>
<organism evidence="3 4">
    <name type="scientific">Durusdinium trenchii</name>
    <dbReference type="NCBI Taxonomy" id="1381693"/>
    <lineage>
        <taxon>Eukaryota</taxon>
        <taxon>Sar</taxon>
        <taxon>Alveolata</taxon>
        <taxon>Dinophyceae</taxon>
        <taxon>Suessiales</taxon>
        <taxon>Symbiodiniaceae</taxon>
        <taxon>Durusdinium</taxon>
    </lineage>
</organism>
<dbReference type="InterPro" id="IPR012338">
    <property type="entry name" value="Beta-lactam/transpept-like"/>
</dbReference>
<accession>A0ABP0KVY3</accession>
<dbReference type="Gene3D" id="3.40.710.10">
    <property type="entry name" value="DD-peptidase/beta-lactamase superfamily"/>
    <property type="match status" value="1"/>
</dbReference>